<dbReference type="PANTHER" id="PTHR46224">
    <property type="entry name" value="ANKYRIN REPEAT FAMILY PROTEIN"/>
    <property type="match status" value="1"/>
</dbReference>
<organism evidence="4 5">
    <name type="scientific">Lolium multiflorum</name>
    <name type="common">Italian ryegrass</name>
    <name type="synonym">Lolium perenne subsp. multiflorum</name>
    <dbReference type="NCBI Taxonomy" id="4521"/>
    <lineage>
        <taxon>Eukaryota</taxon>
        <taxon>Viridiplantae</taxon>
        <taxon>Streptophyta</taxon>
        <taxon>Embryophyta</taxon>
        <taxon>Tracheophyta</taxon>
        <taxon>Spermatophyta</taxon>
        <taxon>Magnoliopsida</taxon>
        <taxon>Liliopsida</taxon>
        <taxon>Poales</taxon>
        <taxon>Poaceae</taxon>
        <taxon>BOP clade</taxon>
        <taxon>Pooideae</taxon>
        <taxon>Poodae</taxon>
        <taxon>Poeae</taxon>
        <taxon>Poeae Chloroplast Group 2 (Poeae type)</taxon>
        <taxon>Loliodinae</taxon>
        <taxon>Loliinae</taxon>
        <taxon>Lolium</taxon>
    </lineage>
</organism>
<dbReference type="Gene3D" id="1.25.40.20">
    <property type="entry name" value="Ankyrin repeat-containing domain"/>
    <property type="match status" value="2"/>
</dbReference>
<dbReference type="InterPro" id="IPR019734">
    <property type="entry name" value="TPR_rpt"/>
</dbReference>
<dbReference type="SMART" id="SM00248">
    <property type="entry name" value="ANK"/>
    <property type="match status" value="6"/>
</dbReference>
<keyword evidence="2" id="KW-0802">TPR repeat</keyword>
<proteinExistence type="predicted"/>
<evidence type="ECO:0000313" key="5">
    <source>
        <dbReference type="Proteomes" id="UP001231189"/>
    </source>
</evidence>
<dbReference type="InterPro" id="IPR051616">
    <property type="entry name" value="Cul2-RING_E3_ligase_SR"/>
</dbReference>
<dbReference type="PRINTS" id="PR01415">
    <property type="entry name" value="ANKYRIN"/>
</dbReference>
<evidence type="ECO:0000256" key="2">
    <source>
        <dbReference type="PROSITE-ProRule" id="PRU00339"/>
    </source>
</evidence>
<dbReference type="AlphaFoldDB" id="A0AAD8VHK4"/>
<evidence type="ECO:0000313" key="4">
    <source>
        <dbReference type="EMBL" id="KAK1605466.1"/>
    </source>
</evidence>
<dbReference type="InterPro" id="IPR036770">
    <property type="entry name" value="Ankyrin_rpt-contain_sf"/>
</dbReference>
<dbReference type="PROSITE" id="PS50088">
    <property type="entry name" value="ANK_REPEAT"/>
    <property type="match status" value="3"/>
</dbReference>
<dbReference type="SUPFAM" id="SSF48403">
    <property type="entry name" value="Ankyrin repeat"/>
    <property type="match status" value="1"/>
</dbReference>
<dbReference type="Gene3D" id="1.25.40.10">
    <property type="entry name" value="Tetratricopeptide repeat domain"/>
    <property type="match status" value="1"/>
</dbReference>
<feature type="repeat" description="ANK" evidence="1">
    <location>
        <begin position="175"/>
        <end position="207"/>
    </location>
</feature>
<dbReference type="PANTHER" id="PTHR46224:SF34">
    <property type="entry name" value="OS01G0171100 PROTEIN"/>
    <property type="match status" value="1"/>
</dbReference>
<sequence length="464" mass="49630">MNPAPRPPSPAATPLQSCAATTSSGVDVAANARKEETRGRLLLHAAIDGNLDLLARMAVDLEATARRGGAGVWSTCGPQALRLSAANGRTVVCRYLVEHLAVPVDAPSSSAETPLLLAATSGHTATAAYLLDRGADPRAAENDGETPLHWAAYNGDRELAMLLLSRGADVAAANPRGTALHVAVAQAHPAVVDLLLSHGADPNKVANRVFTPLVSSLLGGSLECMKLLIQAGADVNAGGLHGAKATPLLLACSRRGNIQFINCLLEAGADPNFPDELGRLPIEIAAIHAEQQVAEVLFPVTRCGLAPTIVDWSIDGIVRHVNSAAYKEWVRKASHKRKEELKVQGNSAFKMEDYDAAILYYSMAMKFDDGTDASLYSNRSIFWLRLGMGDEALSDACACIRMRPDLANGYYRKGMALCFLQEYAGASDALHKALKLDPENTRTAEDLRDISERAENQFLLHRVK</sequence>
<accession>A0AAD8VHK4</accession>
<feature type="region of interest" description="Disordered" evidence="3">
    <location>
        <begin position="1"/>
        <end position="20"/>
    </location>
</feature>
<reference evidence="4" key="1">
    <citation type="submission" date="2023-07" db="EMBL/GenBank/DDBJ databases">
        <title>A chromosome-level genome assembly of Lolium multiflorum.</title>
        <authorList>
            <person name="Chen Y."/>
            <person name="Copetti D."/>
            <person name="Kolliker R."/>
            <person name="Studer B."/>
        </authorList>
    </citation>
    <scope>NUCLEOTIDE SEQUENCE</scope>
    <source>
        <strain evidence="4">02402/16</strain>
        <tissue evidence="4">Leaf</tissue>
    </source>
</reference>
<dbReference type="Proteomes" id="UP001231189">
    <property type="component" value="Unassembled WGS sequence"/>
</dbReference>
<comment type="caution">
    <text evidence="4">The sequence shown here is derived from an EMBL/GenBank/DDBJ whole genome shotgun (WGS) entry which is preliminary data.</text>
</comment>
<name>A0AAD8VHK4_LOLMU</name>
<dbReference type="PROSITE" id="PS50005">
    <property type="entry name" value="TPR"/>
    <property type="match status" value="1"/>
</dbReference>
<evidence type="ECO:0000256" key="1">
    <source>
        <dbReference type="PROSITE-ProRule" id="PRU00023"/>
    </source>
</evidence>
<dbReference type="SUPFAM" id="SSF48452">
    <property type="entry name" value="TPR-like"/>
    <property type="match status" value="1"/>
</dbReference>
<feature type="repeat" description="TPR" evidence="2">
    <location>
        <begin position="407"/>
        <end position="440"/>
    </location>
</feature>
<feature type="repeat" description="ANK" evidence="1">
    <location>
        <begin position="110"/>
        <end position="142"/>
    </location>
</feature>
<feature type="repeat" description="ANK" evidence="1">
    <location>
        <begin position="143"/>
        <end position="175"/>
    </location>
</feature>
<evidence type="ECO:0000256" key="3">
    <source>
        <dbReference type="SAM" id="MobiDB-lite"/>
    </source>
</evidence>
<dbReference type="PROSITE" id="PS50297">
    <property type="entry name" value="ANK_REP_REGION"/>
    <property type="match status" value="3"/>
</dbReference>
<gene>
    <name evidence="4" type="ORF">QYE76_029139</name>
</gene>
<keyword evidence="5" id="KW-1185">Reference proteome</keyword>
<keyword evidence="1" id="KW-0040">ANK repeat</keyword>
<protein>
    <submittedName>
        <fullName evidence="4">Uncharacterized protein</fullName>
    </submittedName>
</protein>
<dbReference type="EMBL" id="JAUUTY010000007">
    <property type="protein sequence ID" value="KAK1605466.1"/>
    <property type="molecule type" value="Genomic_DNA"/>
</dbReference>
<dbReference type="InterPro" id="IPR002110">
    <property type="entry name" value="Ankyrin_rpt"/>
</dbReference>
<dbReference type="InterPro" id="IPR011990">
    <property type="entry name" value="TPR-like_helical_dom_sf"/>
</dbReference>
<feature type="compositionally biased region" description="Pro residues" evidence="3">
    <location>
        <begin position="1"/>
        <end position="11"/>
    </location>
</feature>
<dbReference type="SMART" id="SM00028">
    <property type="entry name" value="TPR"/>
    <property type="match status" value="3"/>
</dbReference>
<dbReference type="Pfam" id="PF12796">
    <property type="entry name" value="Ank_2"/>
    <property type="match status" value="2"/>
</dbReference>